<organism evidence="1 2">
    <name type="scientific">Candidatus Erysipelatoclostridium merdavium</name>
    <dbReference type="NCBI Taxonomy" id="2838566"/>
    <lineage>
        <taxon>Bacteria</taxon>
        <taxon>Bacillati</taxon>
        <taxon>Bacillota</taxon>
        <taxon>Erysipelotrichia</taxon>
        <taxon>Erysipelotrichales</taxon>
        <taxon>Erysipelotrichales incertae sedis</taxon>
    </lineage>
</organism>
<reference evidence="1" key="1">
    <citation type="journal article" date="2021" name="PeerJ">
        <title>Extensive microbial diversity within the chicken gut microbiome revealed by metagenomics and culture.</title>
        <authorList>
            <person name="Gilroy R."/>
            <person name="Ravi A."/>
            <person name="Getino M."/>
            <person name="Pursley I."/>
            <person name="Horton D.L."/>
            <person name="Alikhan N.F."/>
            <person name="Baker D."/>
            <person name="Gharbi K."/>
            <person name="Hall N."/>
            <person name="Watson M."/>
            <person name="Adriaenssens E.M."/>
            <person name="Foster-Nyarko E."/>
            <person name="Jarju S."/>
            <person name="Secka A."/>
            <person name="Antonio M."/>
            <person name="Oren A."/>
            <person name="Chaudhuri R.R."/>
            <person name="La Ragione R."/>
            <person name="Hildebrand F."/>
            <person name="Pallen M.J."/>
        </authorList>
    </citation>
    <scope>NUCLEOTIDE SEQUENCE</scope>
    <source>
        <strain evidence="1">ChiGjej1B1-14440</strain>
    </source>
</reference>
<gene>
    <name evidence="1" type="ORF">H9980_04810</name>
</gene>
<name>A0A9D1XKQ4_9FIRM</name>
<dbReference type="EMBL" id="DXET01000109">
    <property type="protein sequence ID" value="HIX81278.1"/>
    <property type="molecule type" value="Genomic_DNA"/>
</dbReference>
<evidence type="ECO:0008006" key="3">
    <source>
        <dbReference type="Google" id="ProtNLM"/>
    </source>
</evidence>
<dbReference type="Proteomes" id="UP000886724">
    <property type="component" value="Unassembled WGS sequence"/>
</dbReference>
<comment type="caution">
    <text evidence="1">The sequence shown here is derived from an EMBL/GenBank/DDBJ whole genome shotgun (WGS) entry which is preliminary data.</text>
</comment>
<reference evidence="1" key="2">
    <citation type="submission" date="2021-04" db="EMBL/GenBank/DDBJ databases">
        <authorList>
            <person name="Gilroy R."/>
        </authorList>
    </citation>
    <scope>NUCLEOTIDE SEQUENCE</scope>
    <source>
        <strain evidence="1">ChiGjej1B1-14440</strain>
    </source>
</reference>
<accession>A0A9D1XKQ4</accession>
<evidence type="ECO:0000313" key="1">
    <source>
        <dbReference type="EMBL" id="HIX81278.1"/>
    </source>
</evidence>
<dbReference type="AlphaFoldDB" id="A0A9D1XKQ4"/>
<proteinExistence type="predicted"/>
<sequence length="441" mass="51342">MFKISNRSYVNSLISDFILDCNKYSELMSDLEDEKKLGSESLRNIFTSIEFLNANPVKKSMFKLKPKNMTNPNSLKTHLIIENDRKIILKKDEILKYFNEIDKTLDFEFKEIVEEIINKYLFLLDRINDKIDAFEEREIKEKVLEQIQNLLNIAIRNSSTKLGQKEKIFKEREELLSNNQSTLINCIKNVLKINKELESVHLKYPFDKIKNTIETKNANELARFTLSFDKESLKHVLTDDSDFIETKNVSTKLRKLPIKYINFLDDQSIKLFINELKKVNLDINNIIKNELPLSLELNVNGNWKEATAINQGTIAKVSMEHYFNDIIKTEQPDIIFIDQPENDVDKEFLTQTLAKFLIDKKMVSQIFITSHDAILTVNADANMIIQADVDEDNKISYMSYPLEYTECNKVGTDEVARILDGGKQNIEKRYQIYGGILKYGD</sequence>
<evidence type="ECO:0000313" key="2">
    <source>
        <dbReference type="Proteomes" id="UP000886724"/>
    </source>
</evidence>
<protein>
    <recommendedName>
        <fullName evidence="3">ATPase AAA-type core domain-containing protein</fullName>
    </recommendedName>
</protein>